<reference evidence="2 3" key="1">
    <citation type="submission" date="2023-05" db="EMBL/GenBank/DDBJ databases">
        <title>B98-5 Cell Line De Novo Hybrid Assembly: An Optical Mapping Approach.</title>
        <authorList>
            <person name="Kananen K."/>
            <person name="Auerbach J.A."/>
            <person name="Kautto E."/>
            <person name="Blachly J.S."/>
        </authorList>
    </citation>
    <scope>NUCLEOTIDE SEQUENCE [LARGE SCALE GENOMIC DNA]</scope>
    <source>
        <strain evidence="2">B95-8</strain>
        <tissue evidence="2">Cell line</tissue>
    </source>
</reference>
<dbReference type="PANTHER" id="PTHR11510">
    <property type="entry name" value="MYO-INOSITOL-1 PHOSPHATE SYNTHASE"/>
    <property type="match status" value="1"/>
</dbReference>
<proteinExistence type="predicted"/>
<dbReference type="SUPFAM" id="SSF55347">
    <property type="entry name" value="Glyceraldehyde-3-phosphate dehydrogenase-like, C-terminal domain"/>
    <property type="match status" value="1"/>
</dbReference>
<evidence type="ECO:0000256" key="1">
    <source>
        <dbReference type="SAM" id="MobiDB-lite"/>
    </source>
</evidence>
<name>A0ABQ9VJG6_SAGOE</name>
<comment type="caution">
    <text evidence="2">The sequence shown here is derived from an EMBL/GenBank/DDBJ whole genome shotgun (WGS) entry which is preliminary data.</text>
</comment>
<feature type="region of interest" description="Disordered" evidence="1">
    <location>
        <begin position="76"/>
        <end position="113"/>
    </location>
</feature>
<accession>A0ABQ9VJG6</accession>
<dbReference type="EMBL" id="JASSZA010000006">
    <property type="protein sequence ID" value="KAK2109300.1"/>
    <property type="molecule type" value="Genomic_DNA"/>
</dbReference>
<protein>
    <submittedName>
        <fullName evidence="2">Inositol-3-phosphate synthase 1</fullName>
    </submittedName>
</protein>
<sequence length="410" mass="44973">MTWNGESLKVEQERCLPLSILTSAQWRCKLGAKGLLSQEELEYSALQCNKSVCRSVSCHCLSRLCAARCDGGRRPGLRPEPRPGLWPRGYRSTIRVPDEAGQPRGRRPQGAPTTTRFTFRTARQVPRLRVMLVGWGGNNGSTLTAVVLANPLPLSWPRRSGSKEADYYGSLTQAGTVGLGLDAEGQKLFVPFNALLPMVAPNDLVFDGWDISSLHLTQAMRRAKVRDWELQEQLRPHMEALRPGPSVYIPEFNADNLIPGSRAQQLEQIRKDISDFRSSAGLDSHRLNDKAENLLRNTELGLQVSPSMLFAVASILAGCAFLSGSLRNTLLPGALELACQRRVFVGGDDLKSGQTKVESVLADFLISSGLKTMSIVSYNHVGNNDGQNLSAPLQFCSKEVSKSNVVDDMV</sequence>
<dbReference type="Gene3D" id="3.40.50.720">
    <property type="entry name" value="NAD(P)-binding Rossmann-like Domain"/>
    <property type="match status" value="1"/>
</dbReference>
<dbReference type="SUPFAM" id="SSF51735">
    <property type="entry name" value="NAD(P)-binding Rossmann-fold domains"/>
    <property type="match status" value="1"/>
</dbReference>
<gene>
    <name evidence="2" type="primary">ISYNA1_10</name>
    <name evidence="2" type="ORF">P7K49_014465</name>
</gene>
<dbReference type="InterPro" id="IPR002587">
    <property type="entry name" value="Myo-inos-1-P_Synthase"/>
</dbReference>
<organism evidence="2 3">
    <name type="scientific">Saguinus oedipus</name>
    <name type="common">Cotton-top tamarin</name>
    <name type="synonym">Oedipomidas oedipus</name>
    <dbReference type="NCBI Taxonomy" id="9490"/>
    <lineage>
        <taxon>Eukaryota</taxon>
        <taxon>Metazoa</taxon>
        <taxon>Chordata</taxon>
        <taxon>Craniata</taxon>
        <taxon>Vertebrata</taxon>
        <taxon>Euteleostomi</taxon>
        <taxon>Mammalia</taxon>
        <taxon>Eutheria</taxon>
        <taxon>Euarchontoglires</taxon>
        <taxon>Primates</taxon>
        <taxon>Haplorrhini</taxon>
        <taxon>Platyrrhini</taxon>
        <taxon>Cebidae</taxon>
        <taxon>Callitrichinae</taxon>
        <taxon>Saguinus</taxon>
    </lineage>
</organism>
<dbReference type="InterPro" id="IPR036291">
    <property type="entry name" value="NAD(P)-bd_dom_sf"/>
</dbReference>
<evidence type="ECO:0000313" key="3">
    <source>
        <dbReference type="Proteomes" id="UP001266305"/>
    </source>
</evidence>
<dbReference type="Proteomes" id="UP001266305">
    <property type="component" value="Unassembled WGS sequence"/>
</dbReference>
<evidence type="ECO:0000313" key="2">
    <source>
        <dbReference type="EMBL" id="KAK2109300.1"/>
    </source>
</evidence>
<keyword evidence="3" id="KW-1185">Reference proteome</keyword>
<dbReference type="Pfam" id="PF07994">
    <property type="entry name" value="NAD_binding_5"/>
    <property type="match status" value="1"/>
</dbReference>